<accession>A0A834IB95</accession>
<dbReference type="Gene3D" id="3.30.70.270">
    <property type="match status" value="1"/>
</dbReference>
<dbReference type="SMART" id="SM00052">
    <property type="entry name" value="EAL"/>
    <property type="match status" value="1"/>
</dbReference>
<dbReference type="PROSITE" id="PS50887">
    <property type="entry name" value="GGDEF"/>
    <property type="match status" value="1"/>
</dbReference>
<dbReference type="AlphaFoldDB" id="A0A834IB95"/>
<dbReference type="CDD" id="cd01948">
    <property type="entry name" value="EAL"/>
    <property type="match status" value="1"/>
</dbReference>
<dbReference type="PANTHER" id="PTHR44757:SF2">
    <property type="entry name" value="BIOFILM ARCHITECTURE MAINTENANCE PROTEIN MBAA"/>
    <property type="match status" value="1"/>
</dbReference>
<dbReference type="Pfam" id="PF00563">
    <property type="entry name" value="EAL"/>
    <property type="match status" value="1"/>
</dbReference>
<evidence type="ECO:0000313" key="4">
    <source>
        <dbReference type="EMBL" id="KAF7276574.1"/>
    </source>
</evidence>
<dbReference type="InterPro" id="IPR001633">
    <property type="entry name" value="EAL_dom"/>
</dbReference>
<dbReference type="InterPro" id="IPR043128">
    <property type="entry name" value="Rev_trsase/Diguanyl_cyclase"/>
</dbReference>
<reference evidence="4" key="1">
    <citation type="submission" date="2020-08" db="EMBL/GenBank/DDBJ databases">
        <title>Genome sequencing and assembly of the red palm weevil Rhynchophorus ferrugineus.</title>
        <authorList>
            <person name="Dias G.B."/>
            <person name="Bergman C.M."/>
            <person name="Manee M."/>
        </authorList>
    </citation>
    <scope>NUCLEOTIDE SEQUENCE</scope>
    <source>
        <strain evidence="4">AA-2017</strain>
        <tissue evidence="4">Whole larva</tissue>
    </source>
</reference>
<dbReference type="OrthoDB" id="19824at2759"/>
<dbReference type="NCBIfam" id="TIGR00254">
    <property type="entry name" value="GGDEF"/>
    <property type="match status" value="1"/>
</dbReference>
<dbReference type="EMBL" id="JAACXV010006058">
    <property type="protein sequence ID" value="KAF7276574.1"/>
    <property type="molecule type" value="Genomic_DNA"/>
</dbReference>
<dbReference type="InterPro" id="IPR035919">
    <property type="entry name" value="EAL_sf"/>
</dbReference>
<evidence type="ECO:0000259" key="3">
    <source>
        <dbReference type="PROSITE" id="PS50887"/>
    </source>
</evidence>
<dbReference type="PANTHER" id="PTHR44757">
    <property type="entry name" value="DIGUANYLATE CYCLASE DGCP"/>
    <property type="match status" value="1"/>
</dbReference>
<evidence type="ECO:0000259" key="2">
    <source>
        <dbReference type="PROSITE" id="PS50883"/>
    </source>
</evidence>
<dbReference type="PROSITE" id="PS50883">
    <property type="entry name" value="EAL"/>
    <property type="match status" value="1"/>
</dbReference>
<evidence type="ECO:0000313" key="5">
    <source>
        <dbReference type="Proteomes" id="UP000625711"/>
    </source>
</evidence>
<dbReference type="Gene3D" id="3.20.20.450">
    <property type="entry name" value="EAL domain"/>
    <property type="match status" value="1"/>
</dbReference>
<dbReference type="InterPro" id="IPR052155">
    <property type="entry name" value="Biofilm_reg_signaling"/>
</dbReference>
<proteinExistence type="predicted"/>
<feature type="domain" description="GGDEF" evidence="3">
    <location>
        <begin position="98"/>
        <end position="231"/>
    </location>
</feature>
<dbReference type="CDD" id="cd01949">
    <property type="entry name" value="GGDEF"/>
    <property type="match status" value="1"/>
</dbReference>
<dbReference type="SMART" id="SM00267">
    <property type="entry name" value="GGDEF"/>
    <property type="match status" value="1"/>
</dbReference>
<dbReference type="Pfam" id="PF00990">
    <property type="entry name" value="GGDEF"/>
    <property type="match status" value="1"/>
</dbReference>
<gene>
    <name evidence="4" type="ORF">GWI33_010068</name>
</gene>
<feature type="non-terminal residue" evidence="4">
    <location>
        <position position="1"/>
    </location>
</feature>
<evidence type="ECO:0000256" key="1">
    <source>
        <dbReference type="ARBA" id="ARBA00023239"/>
    </source>
</evidence>
<dbReference type="Proteomes" id="UP000625711">
    <property type="component" value="Unassembled WGS sequence"/>
</dbReference>
<sequence>AGQQALQRALTGKTARFTGKSGIENEIQHWDNILTPILDEHGQTHQILCVSRDTTLQKNTELKLATIIQIDELTGLHNCRIFRQHIKNLMNRAKKKKTKIGIMFMGVDQFKLINDSLGHVVGDYLLKVLAKRLIHFQNERILVARLGGDEFAVVVDQLKDRQELLQLAESILKKIAKPVVYNGKYMQNSASIGCAIFPDHAIDAIDLMKAASSMLNHLKLNTYGGIDIFNEKIAKYHKSNAEQLVKCQTIIKEQMIEVFYQPQVDITTGQVIGYEALLRWVDEQGQVHLPQEIYKAFEHYDLARKIGQIVQNQVVQDIKKWQALGVDIPTISINAVPVEFLGDDYAENFLKILEEHNIASDLIQIEITEHAHNEQGSDYIVRALNILKQHGIRIALDDFGVGHSSLVRLRDYPVNGLKLDASFVQSIGDDEKNYSIVRALIELASSLELNIIAEGIETEQQRQQLIQMGYQYGQGFLFSPAIRASQMPLYSSCLSEL</sequence>
<dbReference type="GO" id="GO:0016829">
    <property type="term" value="F:lyase activity"/>
    <property type="evidence" value="ECO:0007669"/>
    <property type="project" value="UniProtKB-KW"/>
</dbReference>
<dbReference type="InterPro" id="IPR029787">
    <property type="entry name" value="Nucleotide_cyclase"/>
</dbReference>
<keyword evidence="5" id="KW-1185">Reference proteome</keyword>
<feature type="domain" description="EAL" evidence="2">
    <location>
        <begin position="238"/>
        <end position="495"/>
    </location>
</feature>
<name>A0A834IB95_RHYFE</name>
<organism evidence="4 5">
    <name type="scientific">Rhynchophorus ferrugineus</name>
    <name type="common">Red palm weevil</name>
    <name type="synonym">Curculio ferrugineus</name>
    <dbReference type="NCBI Taxonomy" id="354439"/>
    <lineage>
        <taxon>Eukaryota</taxon>
        <taxon>Metazoa</taxon>
        <taxon>Ecdysozoa</taxon>
        <taxon>Arthropoda</taxon>
        <taxon>Hexapoda</taxon>
        <taxon>Insecta</taxon>
        <taxon>Pterygota</taxon>
        <taxon>Neoptera</taxon>
        <taxon>Endopterygota</taxon>
        <taxon>Coleoptera</taxon>
        <taxon>Polyphaga</taxon>
        <taxon>Cucujiformia</taxon>
        <taxon>Curculionidae</taxon>
        <taxon>Dryophthorinae</taxon>
        <taxon>Rhynchophorus</taxon>
    </lineage>
</organism>
<dbReference type="SUPFAM" id="SSF55073">
    <property type="entry name" value="Nucleotide cyclase"/>
    <property type="match status" value="1"/>
</dbReference>
<comment type="caution">
    <text evidence="4">The sequence shown here is derived from an EMBL/GenBank/DDBJ whole genome shotgun (WGS) entry which is preliminary data.</text>
</comment>
<dbReference type="SUPFAM" id="SSF141868">
    <property type="entry name" value="EAL domain-like"/>
    <property type="match status" value="1"/>
</dbReference>
<dbReference type="InterPro" id="IPR000160">
    <property type="entry name" value="GGDEF_dom"/>
</dbReference>
<protein>
    <submittedName>
        <fullName evidence="4">Uncharacterized protein</fullName>
    </submittedName>
</protein>
<keyword evidence="1" id="KW-0456">Lyase</keyword>
<dbReference type="Gene3D" id="3.30.450.20">
    <property type="entry name" value="PAS domain"/>
    <property type="match status" value="1"/>
</dbReference>